<dbReference type="OrthoDB" id="8374021at2"/>
<evidence type="ECO:0000313" key="2">
    <source>
        <dbReference type="EMBL" id="KMK51424.1"/>
    </source>
</evidence>
<reference evidence="3 5" key="2">
    <citation type="submission" date="2019-03" db="EMBL/GenBank/DDBJ databases">
        <title>Diversity of the mouse oral microbiome.</title>
        <authorList>
            <person name="Joseph S."/>
            <person name="Aduse-Opoku J."/>
            <person name="Curtis M."/>
            <person name="Wade W."/>
            <person name="Hashim A."/>
        </authorList>
    </citation>
    <scope>NUCLEOTIDE SEQUENCE [LARGE SCALE GENOMIC DNA]</scope>
    <source>
        <strain evidence="3 5">WT12</strain>
    </source>
</reference>
<keyword evidence="4" id="KW-1185">Reference proteome</keyword>
<name>A0A0J5P7G6_9PAST</name>
<dbReference type="Pfam" id="PF13490">
    <property type="entry name" value="zf-HC2"/>
    <property type="match status" value="1"/>
</dbReference>
<evidence type="ECO:0000313" key="3">
    <source>
        <dbReference type="EMBL" id="TFV10897.1"/>
    </source>
</evidence>
<evidence type="ECO:0000313" key="5">
    <source>
        <dbReference type="Proteomes" id="UP000297396"/>
    </source>
</evidence>
<dbReference type="RefSeq" id="WP_047976963.1">
    <property type="nucleotide sequence ID" value="NZ_JADGLC010000010.1"/>
</dbReference>
<comment type="caution">
    <text evidence="2">The sequence shown here is derived from an EMBL/GenBank/DDBJ whole genome shotgun (WGS) entry which is preliminary data.</text>
</comment>
<dbReference type="InterPro" id="IPR027383">
    <property type="entry name" value="Znf_put"/>
</dbReference>
<reference evidence="2 4" key="1">
    <citation type="submission" date="2014-12" db="EMBL/GenBank/DDBJ databases">
        <title>Reclassification of Actinobacillus muris as Muribacter muris.</title>
        <authorList>
            <person name="Christensen H."/>
            <person name="Nicklas W."/>
            <person name="Bisgaard M."/>
        </authorList>
    </citation>
    <scope>NUCLEOTIDE SEQUENCE [LARGE SCALE GENOMIC DNA]</scope>
    <source>
        <strain evidence="2 4">Ackerman80-443D</strain>
    </source>
</reference>
<dbReference type="AlphaFoldDB" id="A0A0J5P7G6"/>
<dbReference type="STRING" id="67855.RO21_06365"/>
<sequence length="59" mass="7127">MQCKQATELISLAYEQSLSAQQQFRLKLHLVICPYCRAFRRNNHKLHQLIKQYCRQDHP</sequence>
<proteinExistence type="predicted"/>
<dbReference type="EMBL" id="SPPA01000010">
    <property type="protein sequence ID" value="TFV10897.1"/>
    <property type="molecule type" value="Genomic_DNA"/>
</dbReference>
<evidence type="ECO:0000259" key="1">
    <source>
        <dbReference type="Pfam" id="PF13490"/>
    </source>
</evidence>
<dbReference type="EMBL" id="JWIZ01000035">
    <property type="protein sequence ID" value="KMK51424.1"/>
    <property type="molecule type" value="Genomic_DNA"/>
</dbReference>
<evidence type="ECO:0000313" key="4">
    <source>
        <dbReference type="Proteomes" id="UP000036270"/>
    </source>
</evidence>
<feature type="domain" description="Putative zinc-finger" evidence="1">
    <location>
        <begin position="3"/>
        <end position="37"/>
    </location>
</feature>
<organism evidence="2 4">
    <name type="scientific">Muribacter muris</name>
    <dbReference type="NCBI Taxonomy" id="67855"/>
    <lineage>
        <taxon>Bacteria</taxon>
        <taxon>Pseudomonadati</taxon>
        <taxon>Pseudomonadota</taxon>
        <taxon>Gammaproteobacteria</taxon>
        <taxon>Pasteurellales</taxon>
        <taxon>Pasteurellaceae</taxon>
        <taxon>Muribacter</taxon>
    </lineage>
</organism>
<protein>
    <submittedName>
        <fullName evidence="3">Zf-HC2 domain-containing protein</fullName>
    </submittedName>
</protein>
<accession>A0A0J5P7G6</accession>
<dbReference type="Proteomes" id="UP000297396">
    <property type="component" value="Unassembled WGS sequence"/>
</dbReference>
<dbReference type="Proteomes" id="UP000036270">
    <property type="component" value="Unassembled WGS sequence"/>
</dbReference>
<gene>
    <name evidence="3" type="ORF">E4T80_05785</name>
    <name evidence="2" type="ORF">RO21_06365</name>
</gene>